<keyword evidence="1" id="KW-0614">Plasmid</keyword>
<gene>
    <name evidence="1" type="ordered locus">bpr_IV156</name>
</gene>
<dbReference type="eggNOG" id="ENOG5032U81">
    <property type="taxonomic scope" value="Bacteria"/>
</dbReference>
<evidence type="ECO:0000313" key="1">
    <source>
        <dbReference type="EMBL" id="ADL36520.1"/>
    </source>
</evidence>
<keyword evidence="2" id="KW-1185">Reference proteome</keyword>
<name>E0S538_BUTPB</name>
<dbReference type="EMBL" id="CP001813">
    <property type="protein sequence ID" value="ADL36520.1"/>
    <property type="molecule type" value="Genomic_DNA"/>
</dbReference>
<organism evidence="1 2">
    <name type="scientific">Butyrivibrio proteoclasticus (strain ATCC 51982 / DSM 14932 / B316)</name>
    <name type="common">Clostridium proteoclasticum</name>
    <dbReference type="NCBI Taxonomy" id="515622"/>
    <lineage>
        <taxon>Bacteria</taxon>
        <taxon>Bacillati</taxon>
        <taxon>Bacillota</taxon>
        <taxon>Clostridia</taxon>
        <taxon>Lachnospirales</taxon>
        <taxon>Lachnospiraceae</taxon>
        <taxon>Butyrivibrio</taxon>
    </lineage>
</organism>
<dbReference type="KEGG" id="bpb:bpr_IV156"/>
<reference evidence="1 2" key="1">
    <citation type="journal article" date="2010" name="PLoS ONE">
        <title>The glycobiome of the rumen bacterium Butyrivibrio proteoclasticus B316(T) highlights adaptation to a polysaccharide-rich environment.</title>
        <authorList>
            <person name="Kelly W.J."/>
            <person name="Leahy S.C."/>
            <person name="Altermann E."/>
            <person name="Yeoman C.J."/>
            <person name="Dunne J.C."/>
            <person name="Kong Z."/>
            <person name="Pacheco D.M."/>
            <person name="Li D."/>
            <person name="Noel S.J."/>
            <person name="Moon C.D."/>
            <person name="Cookson A.L."/>
            <person name="Attwood G.T."/>
        </authorList>
    </citation>
    <scope>NUCLEOTIDE SEQUENCE [LARGE SCALE GENOMIC DNA]</scope>
    <source>
        <strain evidence="2">ATCC 51982 / DSM 14932 / B316</strain>
        <plasmid evidence="2">Plasmid pCY186</plasmid>
    </source>
</reference>
<proteinExistence type="predicted"/>
<dbReference type="AlphaFoldDB" id="E0S538"/>
<dbReference type="HOGENOM" id="CLU_1136387_0_0_9"/>
<geneLocation type="plasmid" evidence="1 2">
    <name>pCY186</name>
</geneLocation>
<sequence>MIKQTKKLIIVCDEKTEGYANYLRQLISTNDDKEDKVVGLADGSVDAAVWLETDYLANKVKISSNEHILFVGNTKASKSETSSMIVRFEKFGMKYGWLGKRGMMVVDNDMLKPEEYDQFIELCLGYETTFEKIAMKKSKLKELVHKPEGLIDNKVDEDDGQEVVEVPDTDGKKKLSNALVAVGKIAAEAAVGVGGIGQAVGVAASKGIVDGINKIQLHNKIKDQQYRALAVILYIDGLSEFMEG</sequence>
<evidence type="ECO:0000313" key="2">
    <source>
        <dbReference type="Proteomes" id="UP000001299"/>
    </source>
</evidence>
<accession>E0S538</accession>
<dbReference type="Proteomes" id="UP000001299">
    <property type="component" value="Plasmid pCY186"/>
</dbReference>
<protein>
    <submittedName>
        <fullName evidence="1">Uncharacterized protein</fullName>
    </submittedName>
</protein>